<comment type="caution">
    <text evidence="4">The sequence shown here is derived from an EMBL/GenBank/DDBJ whole genome shotgun (WGS) entry which is preliminary data.</text>
</comment>
<evidence type="ECO:0000256" key="1">
    <source>
        <dbReference type="ARBA" id="ARBA00022729"/>
    </source>
</evidence>
<dbReference type="CDD" id="cd02851">
    <property type="entry name" value="E_set_GO_C"/>
    <property type="match status" value="1"/>
</dbReference>
<name>A0A8H3FVI2_9LECA</name>
<keyword evidence="5" id="KW-1185">Reference proteome</keyword>
<dbReference type="AlphaFoldDB" id="A0A8H3FVI2"/>
<dbReference type="SUPFAM" id="SSF50965">
    <property type="entry name" value="Galactose oxidase, central domain"/>
    <property type="match status" value="1"/>
</dbReference>
<dbReference type="SMART" id="SM00321">
    <property type="entry name" value="WSC"/>
    <property type="match status" value="2"/>
</dbReference>
<dbReference type="Pfam" id="PF09118">
    <property type="entry name" value="GO-like_E_set"/>
    <property type="match status" value="1"/>
</dbReference>
<dbReference type="EMBL" id="CAJPDS010000057">
    <property type="protein sequence ID" value="CAF9930825.1"/>
    <property type="molecule type" value="Genomic_DNA"/>
</dbReference>
<evidence type="ECO:0000259" key="3">
    <source>
        <dbReference type="PROSITE" id="PS51212"/>
    </source>
</evidence>
<sequence length="767" mass="81093">MYKYGGGTGTTPTSSSSTNTPTSTGTGSATSLPSGWAYKGCYVDNANGRILNTQKPDSQTLTIESCVAACVASGYKVAGMEYSTQCFCGNSITNGGVLANAETDCNTACAGNNKEQCGGGNRMSIYARGDLAVSAPPAAQKAGLPGSWTYKGCITEGTNNNKVWKYKIINSAGNTATSCLTQCSNFGFMAGGVEYGEECYCGDIDEIAAAGSTAAPESDCNTACSGNSDYLCGGGNRLSWYQWTGTPLYIWSYPKGNAAGAYQQLIGGVCIPLLTTPGVNGKYQFVEKYGTGEPNSTGAYELDLTYINDVTKAWRPMHVKTDVFCSASITLPDKVGRQINIGGWSGDSLFGIRIYWPDGSPGVASTNDWQENVNELKLQIGRWYPSAMVMTNGSILVVGGENGSNGPPQPSLELLPTPAGGSTVVTLDFLQRTDPYNLYPFLFVVPSGIVIGYYNEMRILDPVTFATTKQLPNMPGNVNNPAAGRTYPLEGTAMLLPQYAPFNDPVTVLICGGSTNGAGTATDNCISTQPEAANPQWTLERMPSQRVISCMTALPDGTYMILNGAHQGVAGFGLATSPNLNAVLYDPSKPVNQRMSVMANTTVARLYHSEAILMHDGRVMVSGSDPQDGKNPEEYRVEVFIPPYRMPGTPAPPTFTVANKDWAYGQAITVQITSGALANPRASLMGAESSTHGNSMGQRTLFPAISCAGTTCTITAPPNKGVCPMGWFQLFILDGPTPSYSTFVRIGGDPGKLGNWPAFSDFKTPGI</sequence>
<evidence type="ECO:0000313" key="4">
    <source>
        <dbReference type="EMBL" id="CAF9930825.1"/>
    </source>
</evidence>
<feature type="domain" description="WSC" evidence="3">
    <location>
        <begin position="147"/>
        <end position="244"/>
    </location>
</feature>
<dbReference type="PROSITE" id="PS51212">
    <property type="entry name" value="WSC"/>
    <property type="match status" value="2"/>
</dbReference>
<dbReference type="OrthoDB" id="2019572at2759"/>
<gene>
    <name evidence="4" type="ORF">HETSPECPRED_007720</name>
</gene>
<accession>A0A8H3FVI2</accession>
<keyword evidence="1" id="KW-0732">Signal</keyword>
<dbReference type="Gene3D" id="2.60.40.10">
    <property type="entry name" value="Immunoglobulins"/>
    <property type="match status" value="1"/>
</dbReference>
<feature type="region of interest" description="Disordered" evidence="2">
    <location>
        <begin position="1"/>
        <end position="30"/>
    </location>
</feature>
<dbReference type="Pfam" id="PF01822">
    <property type="entry name" value="WSC"/>
    <property type="match status" value="2"/>
</dbReference>
<dbReference type="SUPFAM" id="SSF81296">
    <property type="entry name" value="E set domains"/>
    <property type="match status" value="1"/>
</dbReference>
<dbReference type="PANTHER" id="PTHR32208:SF105">
    <property type="entry name" value="COPPER RADICAL OXIDASE"/>
    <property type="match status" value="1"/>
</dbReference>
<dbReference type="InterPro" id="IPR011043">
    <property type="entry name" value="Gal_Oxase/kelch_b-propeller"/>
</dbReference>
<dbReference type="Pfam" id="PF07250">
    <property type="entry name" value="Glyoxal_oxid_N"/>
    <property type="match status" value="1"/>
</dbReference>
<dbReference type="InterPro" id="IPR002889">
    <property type="entry name" value="WSC_carb-bd"/>
</dbReference>
<dbReference type="Gene3D" id="2.130.10.80">
    <property type="entry name" value="Galactose oxidase/kelch, beta-propeller"/>
    <property type="match status" value="1"/>
</dbReference>
<feature type="compositionally biased region" description="Low complexity" evidence="2">
    <location>
        <begin position="10"/>
        <end position="30"/>
    </location>
</feature>
<dbReference type="InterPro" id="IPR009880">
    <property type="entry name" value="Glyoxal_oxidase_N"/>
</dbReference>
<dbReference type="PANTHER" id="PTHR32208">
    <property type="entry name" value="SECRETED PROTEIN-RELATED"/>
    <property type="match status" value="1"/>
</dbReference>
<protein>
    <recommendedName>
        <fullName evidence="3">WSC domain-containing protein</fullName>
    </recommendedName>
</protein>
<dbReference type="InterPro" id="IPR037293">
    <property type="entry name" value="Gal_Oxidase_central_sf"/>
</dbReference>
<dbReference type="InterPro" id="IPR015202">
    <property type="entry name" value="GO-like_E_set"/>
</dbReference>
<organism evidence="4 5">
    <name type="scientific">Heterodermia speciosa</name>
    <dbReference type="NCBI Taxonomy" id="116794"/>
    <lineage>
        <taxon>Eukaryota</taxon>
        <taxon>Fungi</taxon>
        <taxon>Dikarya</taxon>
        <taxon>Ascomycota</taxon>
        <taxon>Pezizomycotina</taxon>
        <taxon>Lecanoromycetes</taxon>
        <taxon>OSLEUM clade</taxon>
        <taxon>Lecanoromycetidae</taxon>
        <taxon>Caliciales</taxon>
        <taxon>Physciaceae</taxon>
        <taxon>Heterodermia</taxon>
    </lineage>
</organism>
<evidence type="ECO:0000313" key="5">
    <source>
        <dbReference type="Proteomes" id="UP000664521"/>
    </source>
</evidence>
<dbReference type="InterPro" id="IPR013783">
    <property type="entry name" value="Ig-like_fold"/>
</dbReference>
<dbReference type="Proteomes" id="UP000664521">
    <property type="component" value="Unassembled WGS sequence"/>
</dbReference>
<proteinExistence type="predicted"/>
<evidence type="ECO:0000256" key="2">
    <source>
        <dbReference type="SAM" id="MobiDB-lite"/>
    </source>
</evidence>
<dbReference type="InterPro" id="IPR014756">
    <property type="entry name" value="Ig_E-set"/>
</dbReference>
<reference evidence="4" key="1">
    <citation type="submission" date="2021-03" db="EMBL/GenBank/DDBJ databases">
        <authorList>
            <person name="Tagirdzhanova G."/>
        </authorList>
    </citation>
    <scope>NUCLEOTIDE SEQUENCE</scope>
</reference>
<feature type="domain" description="WSC" evidence="3">
    <location>
        <begin position="35"/>
        <end position="129"/>
    </location>
</feature>